<accession>A0ABN8HL13</accession>
<reference evidence="1 2" key="1">
    <citation type="submission" date="2022-03" db="EMBL/GenBank/DDBJ databases">
        <authorList>
            <person name="Koch H."/>
        </authorList>
    </citation>
    <scope>NUCLEOTIDE SEQUENCE [LARGE SCALE GENOMIC DNA]</scope>
    <source>
        <strain evidence="1 2">G1</strain>
    </source>
</reference>
<name>A0ABN8HL13_9BACT</name>
<evidence type="ECO:0008006" key="3">
    <source>
        <dbReference type="Google" id="ProtNLM"/>
    </source>
</evidence>
<dbReference type="Proteomes" id="UP001295463">
    <property type="component" value="Chromosome"/>
</dbReference>
<keyword evidence="2" id="KW-1185">Reference proteome</keyword>
<proteinExistence type="predicted"/>
<gene>
    <name evidence="1" type="ORF">GEAMG1_2488</name>
</gene>
<sequence>MNKTIVVFITSFLFGCANGNYHASPPKTYIDQSKVAVLEFLARPASVSSPGHTYIKLLAEDEDRKMSTVSTYGFYPAANSKLIQIFHTKGELRSELELSNPPSITVTTILNTKQFEDVMLAINDWETKAFLGFKKYQLTTQNCISFVNEIALKTELITPSMTLEFPTQYIEKLAQLNKIPKAVGSSMKE</sequence>
<dbReference type="EMBL" id="OW150024">
    <property type="protein sequence ID" value="CAH2032324.1"/>
    <property type="molecule type" value="Genomic_DNA"/>
</dbReference>
<dbReference type="RefSeq" id="WP_305733082.1">
    <property type="nucleotide sequence ID" value="NZ_OW150024.1"/>
</dbReference>
<evidence type="ECO:0000313" key="1">
    <source>
        <dbReference type="EMBL" id="CAH2032324.1"/>
    </source>
</evidence>
<organism evidence="1 2">
    <name type="scientific">Trichlorobacter ammonificans</name>
    <dbReference type="NCBI Taxonomy" id="2916410"/>
    <lineage>
        <taxon>Bacteria</taxon>
        <taxon>Pseudomonadati</taxon>
        <taxon>Thermodesulfobacteriota</taxon>
        <taxon>Desulfuromonadia</taxon>
        <taxon>Geobacterales</taxon>
        <taxon>Geobacteraceae</taxon>
        <taxon>Trichlorobacter</taxon>
    </lineage>
</organism>
<dbReference type="PROSITE" id="PS51257">
    <property type="entry name" value="PROKAR_LIPOPROTEIN"/>
    <property type="match status" value="1"/>
</dbReference>
<evidence type="ECO:0000313" key="2">
    <source>
        <dbReference type="Proteomes" id="UP001295463"/>
    </source>
</evidence>
<protein>
    <recommendedName>
        <fullName evidence="3">Lipoprotein</fullName>
    </recommendedName>
</protein>